<feature type="domain" description="Methionyl/Valyl/Leucyl/Isoleucyl-tRNA synthetase anticodon-binding" evidence="17">
    <location>
        <begin position="688"/>
        <end position="837"/>
    </location>
</feature>
<dbReference type="GO" id="GO:0004822">
    <property type="term" value="F:isoleucine-tRNA ligase activity"/>
    <property type="evidence" value="ECO:0007669"/>
    <property type="project" value="UniProtKB-UniRule"/>
</dbReference>
<dbReference type="SUPFAM" id="SSF47323">
    <property type="entry name" value="Anticodon-binding domain of a subclass of class I aminoacyl-tRNA synthetases"/>
    <property type="match status" value="2"/>
</dbReference>
<dbReference type="STRING" id="660470.Theba_1316"/>
<dbReference type="Proteomes" id="UP000002881">
    <property type="component" value="Chromosome"/>
</dbReference>
<dbReference type="Pfam" id="PF08264">
    <property type="entry name" value="Anticodon_1"/>
    <property type="match status" value="1"/>
</dbReference>
<dbReference type="NCBIfam" id="TIGR00392">
    <property type="entry name" value="ileS"/>
    <property type="match status" value="1"/>
</dbReference>
<dbReference type="AlphaFoldDB" id="I2F501"/>
<feature type="binding site" evidence="15">
    <location>
        <position position="604"/>
    </location>
    <ligand>
        <name>ATP</name>
        <dbReference type="ChEBI" id="CHEBI:30616"/>
    </ligand>
</feature>
<dbReference type="Pfam" id="PF19302">
    <property type="entry name" value="DUF5915"/>
    <property type="match status" value="1"/>
</dbReference>
<dbReference type="InterPro" id="IPR009008">
    <property type="entry name" value="Val/Leu/Ile-tRNA-synth_edit"/>
</dbReference>
<evidence type="ECO:0000256" key="12">
    <source>
        <dbReference type="ARBA" id="ARBA00023146"/>
    </source>
</evidence>
<dbReference type="GO" id="GO:0006428">
    <property type="term" value="P:isoleucyl-tRNA aminoacylation"/>
    <property type="evidence" value="ECO:0007669"/>
    <property type="project" value="UniProtKB-UniRule"/>
</dbReference>
<comment type="catalytic activity">
    <reaction evidence="14 15">
        <text>tRNA(Ile) + L-isoleucine + ATP = L-isoleucyl-tRNA(Ile) + AMP + diphosphate</text>
        <dbReference type="Rhea" id="RHEA:11060"/>
        <dbReference type="Rhea" id="RHEA-COMP:9666"/>
        <dbReference type="Rhea" id="RHEA-COMP:9695"/>
        <dbReference type="ChEBI" id="CHEBI:30616"/>
        <dbReference type="ChEBI" id="CHEBI:33019"/>
        <dbReference type="ChEBI" id="CHEBI:58045"/>
        <dbReference type="ChEBI" id="CHEBI:78442"/>
        <dbReference type="ChEBI" id="CHEBI:78528"/>
        <dbReference type="ChEBI" id="CHEBI:456215"/>
        <dbReference type="EC" id="6.1.1.5"/>
    </reaction>
</comment>
<dbReference type="EC" id="6.1.1.5" evidence="15"/>
<dbReference type="KEGG" id="mpg:Theba_1316"/>
<sequence length="1047" mass="122057">MPRFEDVDLKRPAAEREEEILSYWRKDDLATRSVTEREGSPEFVFFEGPPTANGMPGIHHVISRTLKDAVCRFKTMQGYQVKRKAGWDTHGLPVEIEVEKQLGFSSKQEIEDFGIEKFNQKCKESVWKYESQWKKLTERIAYWIDMEHPYITMENDYIESVWWILKQYFDKGYIYEGHKIMPYCPRCGTPLASHEVAQGYKDETIDSIYVKFRLKGKDNEYFIVWTTTPWTLPSNVALAVNPEFNYVKVEVKVDGDEVEYYYLVKERLSALLGEESNYRIVQELKGMDLVNLEYEQLIPFAKVDKKAFYVVYGDFVSLEDGSGIVHMAPAFGEDDNILGRKFGLPLLQLVDKEGKITEEVTPWAGMFVRDADPLITRYLKDRNLLFKKERLTHSYPFCWRCDTPLLYYARKSWYIKTTEYRDKMIEVNNSVNWYPKFVGEGRFGNWLENMVDWALSRDRYWGTPLNVWKCDECGKLTAVGSRKELVERAIEDISEDIELHRPYVDDVHLRCECGGRMTRTPEVIDCWFDSGAMPVAQHHYPFENKDNFMGDLFPADFICEGIDQTRGWFYSLMSISTFLFGQSPYKNVLVNNLVLDKNGQKMSKSKGNTVDPWKIIEKYGADTLRWYLLAVSPPWVPTKFDEEGVKDTFSKFFGTLHSVFSFFTMYANVDNVDPGEFDLPVSEREEVDRWIISRLNTLVREVTDLLNHYDMTKSVRAIQDFVVEEVSNWYVRRTRDRYWTSELDNSKKAAYLTLYEVLLTVAKLMAPIAPFTAEEIFRNLTHKEKESVHLEFYPVADESLIEPDLEKRMAAVMDIVTLGRACRNKVQIKVRQPLPKILVDGRIKKIVESMRELILEEINVKNIEYIEELGDYVNYEVKPNFRVMGPKFGKDLKAIGNALRSMKPADVVARVKHEGKISIEAEGKTFELTEEDLDIRIQELEGFTFEMSNENFVILDTELTPELLQEGLAREMVSKIQTMRKEADFEITDRINVSFSGPREVVDAIDTYREYIKEETLSNAVVFEESLDSGTEWNLNGYDTLIRVQRV</sequence>
<keyword evidence="10 15" id="KW-0067">ATP-binding</keyword>
<comment type="similarity">
    <text evidence="3 15">Belongs to the class-I aminoacyl-tRNA synthetase family. IleS type 2 subfamily.</text>
</comment>
<evidence type="ECO:0000256" key="7">
    <source>
        <dbReference type="ARBA" id="ARBA00022723"/>
    </source>
</evidence>
<dbReference type="InterPro" id="IPR009080">
    <property type="entry name" value="tRNAsynth_Ia_anticodon-bd"/>
</dbReference>
<keyword evidence="8 15" id="KW-0547">Nucleotide-binding</keyword>
<evidence type="ECO:0000259" key="16">
    <source>
        <dbReference type="Pfam" id="PF00133"/>
    </source>
</evidence>
<dbReference type="Gene3D" id="1.10.730.10">
    <property type="entry name" value="Isoleucyl-tRNA Synthetase, Domain 1"/>
    <property type="match status" value="1"/>
</dbReference>
<dbReference type="FunFam" id="3.40.50.620:FF:000075">
    <property type="entry name" value="Isoleucine--tRNA ligase"/>
    <property type="match status" value="1"/>
</dbReference>
<evidence type="ECO:0000256" key="9">
    <source>
        <dbReference type="ARBA" id="ARBA00022833"/>
    </source>
</evidence>
<keyword evidence="7 15" id="KW-0479">Metal-binding</keyword>
<dbReference type="PANTHER" id="PTHR42780">
    <property type="entry name" value="SOLEUCYL-TRNA SYNTHETASE"/>
    <property type="match status" value="1"/>
</dbReference>
<dbReference type="Pfam" id="PF00133">
    <property type="entry name" value="tRNA-synt_1"/>
    <property type="match status" value="1"/>
</dbReference>
<reference evidence="18 19" key="1">
    <citation type="journal article" date="2012" name="Genome Biol. Evol.">
        <title>Genome Sequence of the Mesophilic Thermotogales Bacterium Mesotoga prima MesG1.Ag.4.2 Reveals the Largest Thermotogales Genome To Date.</title>
        <authorList>
            <person name="Zhaxybayeva O."/>
            <person name="Swithers K.S."/>
            <person name="Foght J."/>
            <person name="Green A.G."/>
            <person name="Bruce D."/>
            <person name="Detter C."/>
            <person name="Han S."/>
            <person name="Teshima H."/>
            <person name="Han J."/>
            <person name="Woyke T."/>
            <person name="Pitluck S."/>
            <person name="Nolan M."/>
            <person name="Ivanova N."/>
            <person name="Pati A."/>
            <person name="Land M.L."/>
            <person name="Dlutek M."/>
            <person name="Doolittle W.F."/>
            <person name="Noll K.M."/>
            <person name="Nesbo C.L."/>
        </authorList>
    </citation>
    <scope>NUCLEOTIDE SEQUENCE [LARGE SCALE GENOMIC DNA]</scope>
    <source>
        <strain evidence="19">mesG1.Ag.4.2</strain>
    </source>
</reference>
<evidence type="ECO:0000256" key="15">
    <source>
        <dbReference type="HAMAP-Rule" id="MF_02003"/>
    </source>
</evidence>
<evidence type="ECO:0000313" key="18">
    <source>
        <dbReference type="EMBL" id="AFK07004.1"/>
    </source>
</evidence>
<evidence type="ECO:0000256" key="4">
    <source>
        <dbReference type="ARBA" id="ARBA00011245"/>
    </source>
</evidence>
<dbReference type="CDD" id="cd00818">
    <property type="entry name" value="IleRS_core"/>
    <property type="match status" value="1"/>
</dbReference>
<evidence type="ECO:0000256" key="5">
    <source>
        <dbReference type="ARBA" id="ARBA00022490"/>
    </source>
</evidence>
<feature type="short sequence motif" description="'HIGH' region" evidence="15">
    <location>
        <begin position="50"/>
        <end position="60"/>
    </location>
</feature>
<dbReference type="GO" id="GO:0000049">
    <property type="term" value="F:tRNA binding"/>
    <property type="evidence" value="ECO:0007669"/>
    <property type="project" value="InterPro"/>
</dbReference>
<evidence type="ECO:0000256" key="3">
    <source>
        <dbReference type="ARBA" id="ARBA00007078"/>
    </source>
</evidence>
<dbReference type="SUPFAM" id="SSF52374">
    <property type="entry name" value="Nucleotidylyl transferase"/>
    <property type="match status" value="1"/>
</dbReference>
<feature type="domain" description="Aminoacyl-tRNA synthetase class Ia" evidence="16">
    <location>
        <begin position="20"/>
        <end position="632"/>
    </location>
</feature>
<evidence type="ECO:0000256" key="11">
    <source>
        <dbReference type="ARBA" id="ARBA00022917"/>
    </source>
</evidence>
<evidence type="ECO:0000256" key="1">
    <source>
        <dbReference type="ARBA" id="ARBA00001947"/>
    </source>
</evidence>
<evidence type="ECO:0000256" key="13">
    <source>
        <dbReference type="ARBA" id="ARBA00025217"/>
    </source>
</evidence>
<evidence type="ECO:0000256" key="6">
    <source>
        <dbReference type="ARBA" id="ARBA00022598"/>
    </source>
</evidence>
<protein>
    <recommendedName>
        <fullName evidence="15">Isoleucine--tRNA ligase</fullName>
        <ecNumber evidence="15">6.1.1.5</ecNumber>
    </recommendedName>
    <alternativeName>
        <fullName evidence="15">Isoleucyl-tRNA synthetase</fullName>
        <shortName evidence="15">IleRS</shortName>
    </alternativeName>
</protein>
<keyword evidence="5 15" id="KW-0963">Cytoplasm</keyword>
<dbReference type="HOGENOM" id="CLU_001493_1_1_0"/>
<gene>
    <name evidence="15" type="primary">ileS</name>
    <name evidence="18" type="ORF">Theba_1316</name>
</gene>
<evidence type="ECO:0000259" key="17">
    <source>
        <dbReference type="Pfam" id="PF08264"/>
    </source>
</evidence>
<comment type="function">
    <text evidence="13 15">Catalyzes the attachment of isoleucine to tRNA(Ile). As IleRS can inadvertently accommodate and process structurally similar amino acids such as valine, to avoid such errors it has two additional distinct tRNA(Ile)-dependent editing activities. One activity is designated as 'pretransfer' editing and involves the hydrolysis of activated Val-AMP. The other activity is designated 'posttransfer' editing and involves deacylation of mischarged Val-tRNA(Ile).</text>
</comment>
<keyword evidence="12 15" id="KW-0030">Aminoacyl-tRNA synthetase</keyword>
<comment type="subunit">
    <text evidence="4 15">Monomer.</text>
</comment>
<keyword evidence="11 15" id="KW-0648">Protein biosynthesis</keyword>
<dbReference type="Gene3D" id="3.40.50.620">
    <property type="entry name" value="HUPs"/>
    <property type="match status" value="2"/>
</dbReference>
<dbReference type="InterPro" id="IPR014729">
    <property type="entry name" value="Rossmann-like_a/b/a_fold"/>
</dbReference>
<keyword evidence="9 15" id="KW-0862">Zinc</keyword>
<dbReference type="GO" id="GO:0005737">
    <property type="term" value="C:cytoplasm"/>
    <property type="evidence" value="ECO:0007669"/>
    <property type="project" value="UniProtKB-SubCell"/>
</dbReference>
<dbReference type="InterPro" id="IPR002300">
    <property type="entry name" value="aa-tRNA-synth_Ia"/>
</dbReference>
<evidence type="ECO:0000313" key="19">
    <source>
        <dbReference type="Proteomes" id="UP000002881"/>
    </source>
</evidence>
<comment type="domain">
    <text evidence="15">IleRS has two distinct active sites: one for aminoacylation and one for editing. The misactivated valine is translocated from the active site to the editing site, which sterically excludes the correctly activated isoleucine. The single editing site contains two valyl binding pockets, one specific for each substrate (Val-AMP or Val-tRNA(Ile)).</text>
</comment>
<feature type="short sequence motif" description="'KMSKS' region" evidence="15">
    <location>
        <begin position="601"/>
        <end position="605"/>
    </location>
</feature>
<dbReference type="Gene3D" id="3.30.720.200">
    <property type="match status" value="1"/>
</dbReference>
<dbReference type="PANTHER" id="PTHR42780:SF1">
    <property type="entry name" value="ISOLEUCINE--TRNA LIGASE, CYTOPLASMIC"/>
    <property type="match status" value="1"/>
</dbReference>
<dbReference type="InterPro" id="IPR023586">
    <property type="entry name" value="Ile-tRNA-ligase_type2"/>
</dbReference>
<organism evidence="18 19">
    <name type="scientific">Mesotoga prima MesG1.Ag.4.2</name>
    <dbReference type="NCBI Taxonomy" id="660470"/>
    <lineage>
        <taxon>Bacteria</taxon>
        <taxon>Thermotogati</taxon>
        <taxon>Thermotogota</taxon>
        <taxon>Thermotogae</taxon>
        <taxon>Kosmotogales</taxon>
        <taxon>Kosmotogaceae</taxon>
        <taxon>Mesotoga</taxon>
    </lineage>
</organism>
<dbReference type="InterPro" id="IPR002301">
    <property type="entry name" value="Ile-tRNA-ligase"/>
</dbReference>
<evidence type="ECO:0000256" key="14">
    <source>
        <dbReference type="ARBA" id="ARBA00048359"/>
    </source>
</evidence>
<keyword evidence="6 15" id="KW-0436">Ligase</keyword>
<dbReference type="GO" id="GO:0002161">
    <property type="term" value="F:aminoacyl-tRNA deacylase activity"/>
    <property type="evidence" value="ECO:0007669"/>
    <property type="project" value="InterPro"/>
</dbReference>
<evidence type="ECO:0000256" key="10">
    <source>
        <dbReference type="ARBA" id="ARBA00022840"/>
    </source>
</evidence>
<keyword evidence="19" id="KW-1185">Reference proteome</keyword>
<comment type="subcellular location">
    <subcellularLocation>
        <location evidence="2 15">Cytoplasm</location>
    </subcellularLocation>
</comment>
<dbReference type="EMBL" id="CP003532">
    <property type="protein sequence ID" value="AFK07004.1"/>
    <property type="molecule type" value="Genomic_DNA"/>
</dbReference>
<dbReference type="RefSeq" id="WP_014730975.1">
    <property type="nucleotide sequence ID" value="NC_017934.1"/>
</dbReference>
<dbReference type="HAMAP" id="MF_02003">
    <property type="entry name" value="Ile_tRNA_synth_type2"/>
    <property type="match status" value="1"/>
</dbReference>
<dbReference type="GO" id="GO:0005524">
    <property type="term" value="F:ATP binding"/>
    <property type="evidence" value="ECO:0007669"/>
    <property type="project" value="UniProtKB-UniRule"/>
</dbReference>
<dbReference type="InterPro" id="IPR033709">
    <property type="entry name" value="Anticodon_Ile_ABEc"/>
</dbReference>
<dbReference type="GO" id="GO:0008270">
    <property type="term" value="F:zinc ion binding"/>
    <property type="evidence" value="ECO:0007669"/>
    <property type="project" value="UniProtKB-UniRule"/>
</dbReference>
<comment type="cofactor">
    <cofactor evidence="1 15">
        <name>Zn(2+)</name>
        <dbReference type="ChEBI" id="CHEBI:29105"/>
    </cofactor>
</comment>
<evidence type="ECO:0000256" key="2">
    <source>
        <dbReference type="ARBA" id="ARBA00004496"/>
    </source>
</evidence>
<dbReference type="GeneID" id="87107120"/>
<accession>I2F501</accession>
<evidence type="ECO:0000256" key="8">
    <source>
        <dbReference type="ARBA" id="ARBA00022741"/>
    </source>
</evidence>
<name>I2F501_9BACT</name>
<dbReference type="eggNOG" id="COG0060">
    <property type="taxonomic scope" value="Bacteria"/>
</dbReference>
<dbReference type="CDD" id="cd07961">
    <property type="entry name" value="Anticodon_Ia_Ile_ABEc"/>
    <property type="match status" value="1"/>
</dbReference>
<proteinExistence type="inferred from homology"/>
<dbReference type="SUPFAM" id="SSF50677">
    <property type="entry name" value="ValRS/IleRS/LeuRS editing domain"/>
    <property type="match status" value="1"/>
</dbReference>
<dbReference type="FunFam" id="3.40.50.620:FF:000063">
    <property type="entry name" value="Isoleucine--tRNA ligase"/>
    <property type="match status" value="1"/>
</dbReference>
<dbReference type="InterPro" id="IPR013155">
    <property type="entry name" value="M/V/L/I-tRNA-synth_anticd-bd"/>
</dbReference>
<dbReference type="PRINTS" id="PR00984">
    <property type="entry name" value="TRNASYNTHILE"/>
</dbReference>